<keyword evidence="5 6" id="KW-0472">Membrane</keyword>
<sequence length="415" mass="45951">MSVKRFLCVLFMMMGHVLRGAVCHREGAFGSDLYTCWFPQMAPGCWAEYCLRGSKGEHGAISHICVSLSCVSSLTCYCPCAHPSQEQTGLRCQEMEVRLGECPWKGAGKVGIQPFPMPLLRLVADVLNDIAMFMEILAPSFPACFTFIVCIAGILKSIVGVAGGATRAALTLHQARRDNMADVSAKDGSQETLVNLAGLLVSLVLIPLVTNNALLTFVLFFSFTVLHLLANYKAVRSIVMETLNEARLSILLHQYLHDGRILSPSEANSREPVFLEFRRRVPIKFGVKFGDLITSPDELRLALKNNSKAYLIGMRDGRVLVCRGSDTSAGVEIKAASQALCLSMMLCQMCPPEGALKALSATQTQNPWEMVSESHKIIDQMFPLFLNGLRKAGWQTDRTLLDWDEWRVVWRKKSD</sequence>
<feature type="signal peptide" evidence="7">
    <location>
        <begin position="1"/>
        <end position="20"/>
    </location>
</feature>
<evidence type="ECO:0000259" key="8">
    <source>
        <dbReference type="Pfam" id="PF04884"/>
    </source>
</evidence>
<evidence type="ECO:0000256" key="1">
    <source>
        <dbReference type="ARBA" id="ARBA00004370"/>
    </source>
</evidence>
<evidence type="ECO:0000313" key="10">
    <source>
        <dbReference type="Ensembl" id="ENSPKIP00000041262.1"/>
    </source>
</evidence>
<evidence type="ECO:0000259" key="9">
    <source>
        <dbReference type="Pfam" id="PF24160"/>
    </source>
</evidence>
<feature type="chain" id="PRO_5017347108" evidence="7">
    <location>
        <begin position="21"/>
        <end position="415"/>
    </location>
</feature>
<feature type="domain" description="Protein root UVB sensitive/RUS" evidence="8">
    <location>
        <begin position="121"/>
        <end position="258"/>
    </location>
</feature>
<dbReference type="InterPro" id="IPR054549">
    <property type="entry name" value="UVB_sens_RUS_dom"/>
</dbReference>
<keyword evidence="4 6" id="KW-1133">Transmembrane helix</keyword>
<proteinExistence type="inferred from homology"/>
<dbReference type="GO" id="GO:0016020">
    <property type="term" value="C:membrane"/>
    <property type="evidence" value="ECO:0007669"/>
    <property type="project" value="UniProtKB-SubCell"/>
</dbReference>
<dbReference type="Proteomes" id="UP000261540">
    <property type="component" value="Unplaced"/>
</dbReference>
<organism evidence="10 11">
    <name type="scientific">Paramormyrops kingsleyae</name>
    <dbReference type="NCBI Taxonomy" id="1676925"/>
    <lineage>
        <taxon>Eukaryota</taxon>
        <taxon>Metazoa</taxon>
        <taxon>Chordata</taxon>
        <taxon>Craniata</taxon>
        <taxon>Vertebrata</taxon>
        <taxon>Euteleostomi</taxon>
        <taxon>Actinopterygii</taxon>
        <taxon>Neopterygii</taxon>
        <taxon>Teleostei</taxon>
        <taxon>Osteoglossocephala</taxon>
        <taxon>Osteoglossomorpha</taxon>
        <taxon>Osteoglossiformes</taxon>
        <taxon>Mormyridae</taxon>
        <taxon>Paramormyrops</taxon>
    </lineage>
</organism>
<dbReference type="Pfam" id="PF04884">
    <property type="entry name" value="UVB_sens_prot"/>
    <property type="match status" value="1"/>
</dbReference>
<dbReference type="GeneTree" id="ENSGT00390000000050"/>
<evidence type="ECO:0000313" key="11">
    <source>
        <dbReference type="Proteomes" id="UP000261540"/>
    </source>
</evidence>
<feature type="transmembrane region" description="Helical" evidence="6">
    <location>
        <begin position="145"/>
        <end position="170"/>
    </location>
</feature>
<comment type="subcellular location">
    <subcellularLocation>
        <location evidence="1">Membrane</location>
    </subcellularLocation>
</comment>
<reference evidence="10" key="2">
    <citation type="submission" date="2025-09" db="UniProtKB">
        <authorList>
            <consortium name="Ensembl"/>
        </authorList>
    </citation>
    <scope>IDENTIFICATION</scope>
</reference>
<dbReference type="Pfam" id="PF24160">
    <property type="entry name" value="UVB_sens_C"/>
    <property type="match status" value="1"/>
</dbReference>
<comment type="similarity">
    <text evidence="2">Belongs to the RUS1 family.</text>
</comment>
<dbReference type="InterPro" id="IPR006968">
    <property type="entry name" value="RUS_fam"/>
</dbReference>
<accession>A0A3B3TDD4</accession>
<feature type="transmembrane region" description="Helical" evidence="6">
    <location>
        <begin position="191"/>
        <end position="208"/>
    </location>
</feature>
<evidence type="ECO:0000256" key="6">
    <source>
        <dbReference type="SAM" id="Phobius"/>
    </source>
</evidence>
<dbReference type="InterPro" id="IPR055412">
    <property type="entry name" value="UVB_sens_C"/>
</dbReference>
<dbReference type="PANTHER" id="PTHR12770:SF31">
    <property type="entry name" value="RUS FAMILY MEMBER 1"/>
    <property type="match status" value="1"/>
</dbReference>
<name>A0A3B3TDD4_9TELE</name>
<keyword evidence="7" id="KW-0732">Signal</keyword>
<evidence type="ECO:0000256" key="2">
    <source>
        <dbReference type="ARBA" id="ARBA00007558"/>
    </source>
</evidence>
<protein>
    <submittedName>
        <fullName evidence="10">RUS family member 1</fullName>
    </submittedName>
</protein>
<keyword evidence="11" id="KW-1185">Reference proteome</keyword>
<feature type="domain" description="Root UVB sensitive protein C-terminal" evidence="9">
    <location>
        <begin position="260"/>
        <end position="410"/>
    </location>
</feature>
<dbReference type="PANTHER" id="PTHR12770">
    <property type="entry name" value="RUS1 FAMILY PROTEIN C16ORF58"/>
    <property type="match status" value="1"/>
</dbReference>
<reference evidence="10" key="1">
    <citation type="submission" date="2025-08" db="UniProtKB">
        <authorList>
            <consortium name="Ensembl"/>
        </authorList>
    </citation>
    <scope>IDENTIFICATION</scope>
</reference>
<evidence type="ECO:0000256" key="3">
    <source>
        <dbReference type="ARBA" id="ARBA00022692"/>
    </source>
</evidence>
<evidence type="ECO:0000256" key="5">
    <source>
        <dbReference type="ARBA" id="ARBA00023136"/>
    </source>
</evidence>
<dbReference type="Ensembl" id="ENSPKIT00000022296.1">
    <property type="protein sequence ID" value="ENSPKIP00000041262.1"/>
    <property type="gene ID" value="ENSPKIG00000017868.1"/>
</dbReference>
<evidence type="ECO:0000256" key="4">
    <source>
        <dbReference type="ARBA" id="ARBA00022989"/>
    </source>
</evidence>
<feature type="transmembrane region" description="Helical" evidence="6">
    <location>
        <begin position="214"/>
        <end position="232"/>
    </location>
</feature>
<evidence type="ECO:0000256" key="7">
    <source>
        <dbReference type="SAM" id="SignalP"/>
    </source>
</evidence>
<keyword evidence="3 6" id="KW-0812">Transmembrane</keyword>
<dbReference type="AlphaFoldDB" id="A0A3B3TDD4"/>